<feature type="transmembrane region" description="Helical" evidence="7">
    <location>
        <begin position="349"/>
        <end position="373"/>
    </location>
</feature>
<reference evidence="8" key="1">
    <citation type="submission" date="2021-09" db="EMBL/GenBank/DDBJ databases">
        <authorList>
            <consortium name="AG Swart"/>
            <person name="Singh M."/>
            <person name="Singh A."/>
            <person name="Seah K."/>
            <person name="Emmerich C."/>
        </authorList>
    </citation>
    <scope>NUCLEOTIDE SEQUENCE</scope>
    <source>
        <strain evidence="8">ATCC30299</strain>
    </source>
</reference>
<keyword evidence="3 7" id="KW-0812">Transmembrane</keyword>
<dbReference type="PANTHER" id="PTHR12385">
    <property type="entry name" value="CHOLINE TRANSPORTER-LIKE (SLC FAMILY 44)"/>
    <property type="match status" value="1"/>
</dbReference>
<evidence type="ECO:0000256" key="3">
    <source>
        <dbReference type="ARBA" id="ARBA00022692"/>
    </source>
</evidence>
<organism evidence="8 9">
    <name type="scientific">Blepharisma stoltei</name>
    <dbReference type="NCBI Taxonomy" id="1481888"/>
    <lineage>
        <taxon>Eukaryota</taxon>
        <taxon>Sar</taxon>
        <taxon>Alveolata</taxon>
        <taxon>Ciliophora</taxon>
        <taxon>Postciliodesmatophora</taxon>
        <taxon>Heterotrichea</taxon>
        <taxon>Heterotrichida</taxon>
        <taxon>Blepharismidae</taxon>
        <taxon>Blepharisma</taxon>
    </lineage>
</organism>
<dbReference type="PANTHER" id="PTHR12385:SF14">
    <property type="entry name" value="CHOLINE TRANSPORTER-LIKE 2"/>
    <property type="match status" value="1"/>
</dbReference>
<evidence type="ECO:0000256" key="5">
    <source>
        <dbReference type="ARBA" id="ARBA00023136"/>
    </source>
</evidence>
<name>A0AAU9JCQ8_9CILI</name>
<feature type="transmembrane region" description="Helical" evidence="7">
    <location>
        <begin position="242"/>
        <end position="265"/>
    </location>
</feature>
<dbReference type="Proteomes" id="UP001162131">
    <property type="component" value="Unassembled WGS sequence"/>
</dbReference>
<feature type="transmembrane region" description="Helical" evidence="7">
    <location>
        <begin position="285"/>
        <end position="314"/>
    </location>
</feature>
<dbReference type="Pfam" id="PF04515">
    <property type="entry name" value="Choline_transpo"/>
    <property type="match status" value="1"/>
</dbReference>
<gene>
    <name evidence="8" type="ORF">BSTOLATCC_MIC34807</name>
</gene>
<evidence type="ECO:0000256" key="2">
    <source>
        <dbReference type="ARBA" id="ARBA00007168"/>
    </source>
</evidence>
<keyword evidence="9" id="KW-1185">Reference proteome</keyword>
<evidence type="ECO:0000256" key="4">
    <source>
        <dbReference type="ARBA" id="ARBA00022989"/>
    </source>
</evidence>
<evidence type="ECO:0000313" key="8">
    <source>
        <dbReference type="EMBL" id="CAG9323771.1"/>
    </source>
</evidence>
<feature type="transmembrane region" description="Helical" evidence="7">
    <location>
        <begin position="531"/>
        <end position="553"/>
    </location>
</feature>
<proteinExistence type="inferred from homology"/>
<comment type="subcellular location">
    <subcellularLocation>
        <location evidence="7">Cell membrane</location>
        <topology evidence="7">Multi-pass membrane protein</topology>
    </subcellularLocation>
    <subcellularLocation>
        <location evidence="1">Membrane</location>
        <topology evidence="1">Multi-pass membrane protein</topology>
    </subcellularLocation>
</comment>
<evidence type="ECO:0000256" key="7">
    <source>
        <dbReference type="RuleBase" id="RU368066"/>
    </source>
</evidence>
<keyword evidence="4 7" id="KW-1133">Transmembrane helix</keyword>
<comment type="function">
    <text evidence="7">Choline transporter.</text>
</comment>
<feature type="transmembrane region" description="Helical" evidence="7">
    <location>
        <begin position="203"/>
        <end position="222"/>
    </location>
</feature>
<sequence length="601" mass="68475">MAYSPISEELKYGPLKNRRCTDVLICLVFTAFLICFFSVGIAGFAQGNPDLILYPHDSSGNLCGRPDTVTSSYKYIYYPTPTDDTDYKVCVKSCPTDSSDVKCHPNTWVTSCSFEIRNSDNSTSKVDPYVSDEYLKRYCMPDKSAADDLDEDFNKVIDAVYEDSLRGWASDIYRCWTAILIVLALAIGFSVLYLVLLRYCIGLMIWLVILACIGLLILFAAYMDYEADNTYSGDNHEKTRKALRICAIFGYIMIGVFIFLLLFMIRRINLAIAVMKSGAIFMKDVWWIIIVPIIVFLAGFAFYIYWVLALVYIYSSGKLEDKDSYEKFSHMSWNDSTRNSFLFEFIGVLWINSFKIALSQFVIASAVCFWYFSDSRLSLTHHILSRSAYNAFRYHLGSLAFGSLLLAIIKFIKWYFIFLKEKVHKEGLDKNCCVKFLCGCVGCYVACFERFIKYIDKHAYIQVALSGDNFCKAAKNAFEITLENAARFAALGSIGDIFTFIGKFFITTLSSYFGFLIITHCSIYSDHIQSPIPATLVFIIVSYSVSGLFVGVYEMSCDTIIQVFLVDEKIHKGSPQFAPEPLKDFMHEHRNKEHKPCCGFF</sequence>
<comment type="similarity">
    <text evidence="2 7">Belongs to the CTL (choline transporter-like) family.</text>
</comment>
<dbReference type="EMBL" id="CAJZBQ010000035">
    <property type="protein sequence ID" value="CAG9323771.1"/>
    <property type="molecule type" value="Genomic_DNA"/>
</dbReference>
<feature type="transmembrane region" description="Helical" evidence="7">
    <location>
        <begin position="176"/>
        <end position="196"/>
    </location>
</feature>
<evidence type="ECO:0000256" key="6">
    <source>
        <dbReference type="ARBA" id="ARBA00023180"/>
    </source>
</evidence>
<dbReference type="AlphaFoldDB" id="A0AAU9JCQ8"/>
<dbReference type="InterPro" id="IPR007603">
    <property type="entry name" value="Choline_transptr-like"/>
</dbReference>
<comment type="caution">
    <text evidence="8">The sequence shown here is derived from an EMBL/GenBank/DDBJ whole genome shotgun (WGS) entry which is preliminary data.</text>
</comment>
<feature type="transmembrane region" description="Helical" evidence="7">
    <location>
        <begin position="394"/>
        <end position="416"/>
    </location>
</feature>
<dbReference type="GO" id="GO:0022857">
    <property type="term" value="F:transmembrane transporter activity"/>
    <property type="evidence" value="ECO:0007669"/>
    <property type="project" value="UniProtKB-UniRule"/>
</dbReference>
<evidence type="ECO:0000256" key="1">
    <source>
        <dbReference type="ARBA" id="ARBA00004141"/>
    </source>
</evidence>
<feature type="transmembrane region" description="Helical" evidence="7">
    <location>
        <begin position="21"/>
        <end position="45"/>
    </location>
</feature>
<evidence type="ECO:0000313" key="9">
    <source>
        <dbReference type="Proteomes" id="UP001162131"/>
    </source>
</evidence>
<keyword evidence="6" id="KW-0325">Glycoprotein</keyword>
<dbReference type="GO" id="GO:0005886">
    <property type="term" value="C:plasma membrane"/>
    <property type="evidence" value="ECO:0007669"/>
    <property type="project" value="UniProtKB-SubCell"/>
</dbReference>
<feature type="transmembrane region" description="Helical" evidence="7">
    <location>
        <begin position="497"/>
        <end position="519"/>
    </location>
</feature>
<accession>A0AAU9JCQ8</accession>
<keyword evidence="5 7" id="KW-0472">Membrane</keyword>
<protein>
    <recommendedName>
        <fullName evidence="7">Choline transporter-like protein</fullName>
    </recommendedName>
</protein>